<proteinExistence type="predicted"/>
<feature type="transmembrane region" description="Helical" evidence="1">
    <location>
        <begin position="61"/>
        <end position="82"/>
    </location>
</feature>
<dbReference type="Gramene" id="PRQ44627">
    <property type="protein sequence ID" value="PRQ44627"/>
    <property type="gene ID" value="RchiOBHm_Chr3g0481301"/>
</dbReference>
<protein>
    <submittedName>
        <fullName evidence="2">Uncharacterized protein</fullName>
    </submittedName>
</protein>
<dbReference type="EMBL" id="PDCK01000041">
    <property type="protein sequence ID" value="PRQ44627.1"/>
    <property type="molecule type" value="Genomic_DNA"/>
</dbReference>
<keyword evidence="3" id="KW-1185">Reference proteome</keyword>
<reference evidence="2 3" key="1">
    <citation type="journal article" date="2018" name="Nat. Genet.">
        <title>The Rosa genome provides new insights in the design of modern roses.</title>
        <authorList>
            <person name="Bendahmane M."/>
        </authorList>
    </citation>
    <scope>NUCLEOTIDE SEQUENCE [LARGE SCALE GENOMIC DNA]</scope>
    <source>
        <strain evidence="3">cv. Old Blush</strain>
    </source>
</reference>
<dbReference type="Proteomes" id="UP000238479">
    <property type="component" value="Chromosome 3"/>
</dbReference>
<evidence type="ECO:0000313" key="2">
    <source>
        <dbReference type="EMBL" id="PRQ44627.1"/>
    </source>
</evidence>
<evidence type="ECO:0000313" key="3">
    <source>
        <dbReference type="Proteomes" id="UP000238479"/>
    </source>
</evidence>
<keyword evidence="1" id="KW-0472">Membrane</keyword>
<accession>A0A2P6RDW2</accession>
<keyword evidence="1" id="KW-1133">Transmembrane helix</keyword>
<feature type="transmembrane region" description="Helical" evidence="1">
    <location>
        <begin position="20"/>
        <end position="49"/>
    </location>
</feature>
<name>A0A2P6RDW2_ROSCH</name>
<keyword evidence="1" id="KW-0812">Transmembrane</keyword>
<organism evidence="2 3">
    <name type="scientific">Rosa chinensis</name>
    <name type="common">China rose</name>
    <dbReference type="NCBI Taxonomy" id="74649"/>
    <lineage>
        <taxon>Eukaryota</taxon>
        <taxon>Viridiplantae</taxon>
        <taxon>Streptophyta</taxon>
        <taxon>Embryophyta</taxon>
        <taxon>Tracheophyta</taxon>
        <taxon>Spermatophyta</taxon>
        <taxon>Magnoliopsida</taxon>
        <taxon>eudicotyledons</taxon>
        <taxon>Gunneridae</taxon>
        <taxon>Pentapetalae</taxon>
        <taxon>rosids</taxon>
        <taxon>fabids</taxon>
        <taxon>Rosales</taxon>
        <taxon>Rosaceae</taxon>
        <taxon>Rosoideae</taxon>
        <taxon>Rosoideae incertae sedis</taxon>
        <taxon>Rosa</taxon>
    </lineage>
</organism>
<sequence length="238" mass="26458">MYRCKDYSSKKNNNFGCCQFFILFYLFIYLYFFCKGCCKFLLGTIIISYNASLVLSKCLIHMWYVIFFCRVFQYVGYISFIITSRVFKNTSCHDAVSWRGGGALPSGKATTVGVTRYGGGTGLVLGGDRGVRREFLRSKASLIVFWDRSTTRRRRIVASIWAASECWGLESEGGNACLRRASRWFEAVILKLRGAGYVGKGRSCLVEKSGSSSLNGDGGGARSAAEVMGGWLFLDGQC</sequence>
<dbReference type="AlphaFoldDB" id="A0A2P6RDW2"/>
<evidence type="ECO:0000256" key="1">
    <source>
        <dbReference type="SAM" id="Phobius"/>
    </source>
</evidence>
<comment type="caution">
    <text evidence="2">The sequence shown here is derived from an EMBL/GenBank/DDBJ whole genome shotgun (WGS) entry which is preliminary data.</text>
</comment>
<gene>
    <name evidence="2" type="ORF">RchiOBHm_Chr3g0481301</name>
</gene>